<comment type="caution">
    <text evidence="1">The sequence shown here is derived from an EMBL/GenBank/DDBJ whole genome shotgun (WGS) entry which is preliminary data.</text>
</comment>
<dbReference type="OrthoDB" id="2261494at2759"/>
<organism evidence="1 2">
    <name type="scientific">Rhizopus oryzae</name>
    <name type="common">Mucormycosis agent</name>
    <name type="synonym">Rhizopus arrhizus var. delemar</name>
    <dbReference type="NCBI Taxonomy" id="64495"/>
    <lineage>
        <taxon>Eukaryota</taxon>
        <taxon>Fungi</taxon>
        <taxon>Fungi incertae sedis</taxon>
        <taxon>Mucoromycota</taxon>
        <taxon>Mucoromycotina</taxon>
        <taxon>Mucoromycetes</taxon>
        <taxon>Mucorales</taxon>
        <taxon>Mucorineae</taxon>
        <taxon>Rhizopodaceae</taxon>
        <taxon>Rhizopus</taxon>
    </lineage>
</organism>
<protein>
    <submittedName>
        <fullName evidence="1">Uncharacterized protein</fullName>
    </submittedName>
</protein>
<evidence type="ECO:0000313" key="2">
    <source>
        <dbReference type="Proteomes" id="UP000716291"/>
    </source>
</evidence>
<dbReference type="Proteomes" id="UP000716291">
    <property type="component" value="Unassembled WGS sequence"/>
</dbReference>
<name>A0A9P6XIQ3_RHIOR</name>
<sequence length="182" mass="20983">MVSKGWRPCSSKPYPILDPPINQNPNLIITRGLFGTLAMLKTTTDDYQYASLATFKKIKVLFVHTTDRTVYLWSISLAPEGTIYKLWLENLLEIKPDIGDKLEAIPNFLQFYWKMKDQLQETSRMMMELKKDHDSTLIENRFKSSSYLNSLSLIVNPSILRLTEDEDKTGMANLGTLFSPKR</sequence>
<accession>A0A9P6XIQ3</accession>
<dbReference type="AlphaFoldDB" id="A0A9P6XIQ3"/>
<proteinExistence type="predicted"/>
<keyword evidence="2" id="KW-1185">Reference proteome</keyword>
<evidence type="ECO:0000313" key="1">
    <source>
        <dbReference type="EMBL" id="KAG1314807.1"/>
    </source>
</evidence>
<dbReference type="EMBL" id="JAANQT010000085">
    <property type="protein sequence ID" value="KAG1314807.1"/>
    <property type="molecule type" value="Genomic_DNA"/>
</dbReference>
<reference evidence="1" key="1">
    <citation type="journal article" date="2020" name="Microb. Genom.">
        <title>Genetic diversity of clinical and environmental Mucorales isolates obtained from an investigation of mucormycosis cases among solid organ transplant recipients.</title>
        <authorList>
            <person name="Nguyen M.H."/>
            <person name="Kaul D."/>
            <person name="Muto C."/>
            <person name="Cheng S.J."/>
            <person name="Richter R.A."/>
            <person name="Bruno V.M."/>
            <person name="Liu G."/>
            <person name="Beyhan S."/>
            <person name="Sundermann A.J."/>
            <person name="Mounaud S."/>
            <person name="Pasculle A.W."/>
            <person name="Nierman W.C."/>
            <person name="Driscoll E."/>
            <person name="Cumbie R."/>
            <person name="Clancy C.J."/>
            <person name="Dupont C.L."/>
        </authorList>
    </citation>
    <scope>NUCLEOTIDE SEQUENCE</scope>
    <source>
        <strain evidence="1">GL11</strain>
    </source>
</reference>
<gene>
    <name evidence="1" type="ORF">G6F64_001169</name>
</gene>